<proteinExistence type="predicted"/>
<organism evidence="1">
    <name type="scientific">marine sediment metagenome</name>
    <dbReference type="NCBI Taxonomy" id="412755"/>
    <lineage>
        <taxon>unclassified sequences</taxon>
        <taxon>metagenomes</taxon>
        <taxon>ecological metagenomes</taxon>
    </lineage>
</organism>
<gene>
    <name evidence="1" type="ORF">LCGC14_2133620</name>
</gene>
<evidence type="ECO:0000313" key="1">
    <source>
        <dbReference type="EMBL" id="KKL67573.1"/>
    </source>
</evidence>
<protein>
    <submittedName>
        <fullName evidence="1">Uncharacterized protein</fullName>
    </submittedName>
</protein>
<comment type="caution">
    <text evidence="1">The sequence shown here is derived from an EMBL/GenBank/DDBJ whole genome shotgun (WGS) entry which is preliminary data.</text>
</comment>
<accession>A0A0F9E0M2</accession>
<dbReference type="EMBL" id="LAZR01026815">
    <property type="protein sequence ID" value="KKL67573.1"/>
    <property type="molecule type" value="Genomic_DNA"/>
</dbReference>
<sequence>MIGIIPGQHPSTYDISLFMKELGYTWSNEAQVYFHSSPCKCLQKHALPLTINRTTVEHIYKCLIGDKPYTSLKEVINK</sequence>
<name>A0A0F9E0M2_9ZZZZ</name>
<reference evidence="1" key="1">
    <citation type="journal article" date="2015" name="Nature">
        <title>Complex archaea that bridge the gap between prokaryotes and eukaryotes.</title>
        <authorList>
            <person name="Spang A."/>
            <person name="Saw J.H."/>
            <person name="Jorgensen S.L."/>
            <person name="Zaremba-Niedzwiedzka K."/>
            <person name="Martijn J."/>
            <person name="Lind A.E."/>
            <person name="van Eijk R."/>
            <person name="Schleper C."/>
            <person name="Guy L."/>
            <person name="Ettema T.J."/>
        </authorList>
    </citation>
    <scope>NUCLEOTIDE SEQUENCE</scope>
</reference>
<dbReference type="AlphaFoldDB" id="A0A0F9E0M2"/>